<dbReference type="Pfam" id="PF06114">
    <property type="entry name" value="Peptidase_M78"/>
    <property type="match status" value="1"/>
</dbReference>
<dbReference type="Pfam" id="PF00580">
    <property type="entry name" value="UvrD-helicase"/>
    <property type="match status" value="1"/>
</dbReference>
<sequence>MNLFQRARDEAHAIREKLAPGRAHTPVSASELIHQVEGILNIAIEQVAPTYADLGGGSAVLQREQQFIYVSTSVDNWSDEFCGLVAHELGHFFLDSSHAPVTVAHLSTLFGGDGSPGVMKVEAYGARERQELQANVFARELLLPRDVARNLAVAGKGSTEIAKLLGVPREFVRQQMLDALLLPEATATSISLSPPSPDQLAAAMAEERAANVVAGPGTGKTTTLIHRVKYLVEVKKVHPSQIIVLTFTNKAAFELVERLRSAGINDAAEIWAGTFHAFGLEFLRKYHQRFGLDADLNVADHLSSMTMLVAGLPRVDLIHFSRVEDPYEWLSPVIESITRLKEELVTSADYRHFVESHPIQDLELQRKRLDVATIYELYETLLVERRTVDFVDLIAKPAVALKADRTPFAEVADQFQYVMVDEYQDVTQAMVEMLRQISHKKSIWVVGDVRQAIHHWRGASLKSLLKFDTVFKAHAGGTKIQRYPLSNNRRSAQEIVDLTQHVGRIHMLESELPLDEVNATKGQCGEKPFVVTCSERDAILGSVLQNISALRHRGVSFGQQAVLCRGTADVQKASELLASQGIPVIYIGDLAQRTEIKQLLCLVQLLVERRPKALIGLSGIAGLSMSMSDIKLLLQAAEGNVAYQRGRWLHAPPPGLSKAAYSVVANLRQLIGEHRHSSNPWEFVCDLLLEKRFGLPPISDVSVQAWVKRIALWQFAYSVRNGNGEMKEARLSRYLMRQRLRQRIGDSQVQRELPPEAASLDGVRLMTVHGSKGLEFEAVHVAYVTADHYGGQKPSWSPEGILDIVPPEALGSSLAEYESESAVERNNLLYVAVSRAKRHLYLYQDNKFGSHTLVPQLTHYPPRFTPHVYNGAVLKAARAAATQTFVAPNTLSFEDFSSYVRCPLSYWYSQVCGLKSEADIDVSIRARRAVLDALKAVASGVSGSPNASLEAAWATRMLPSAIEDPSLWRDVQNALSRGVALVRTAQKRGGYYYEPSAAVGGVTVQMPWGFAISSGHSLEYAMVRFARRGVSDLSTVLKPFVPGLNVPGPKKLTLNYVLSDTVDDVPGAKKIEATKSYGAAIRFLTGDNSPTIGHHCARCDFSTICPSSPS</sequence>
<comment type="caution">
    <text evidence="13">The sequence shown here is derived from an EMBL/GenBank/DDBJ whole genome shotgun (WGS) entry which is preliminary data.</text>
</comment>
<dbReference type="PROSITE" id="PS51198">
    <property type="entry name" value="UVRD_HELICASE_ATP_BIND"/>
    <property type="match status" value="1"/>
</dbReference>
<evidence type="ECO:0000256" key="9">
    <source>
        <dbReference type="ARBA" id="ARBA00048988"/>
    </source>
</evidence>
<dbReference type="PANTHER" id="PTHR11070">
    <property type="entry name" value="UVRD / RECB / PCRA DNA HELICASE FAMILY MEMBER"/>
    <property type="match status" value="1"/>
</dbReference>
<dbReference type="PANTHER" id="PTHR11070:SF67">
    <property type="entry name" value="DNA 3'-5' HELICASE"/>
    <property type="match status" value="1"/>
</dbReference>
<gene>
    <name evidence="13" type="ORF">ACFOFO_16215</name>
</gene>
<dbReference type="PROSITE" id="PS51217">
    <property type="entry name" value="UVRD_HELICASE_CTER"/>
    <property type="match status" value="1"/>
</dbReference>
<name>A0ABV7F6T0_9BURK</name>
<keyword evidence="14" id="KW-1185">Reference proteome</keyword>
<evidence type="ECO:0000256" key="2">
    <source>
        <dbReference type="ARBA" id="ARBA00022741"/>
    </source>
</evidence>
<evidence type="ECO:0000256" key="8">
    <source>
        <dbReference type="ARBA" id="ARBA00034808"/>
    </source>
</evidence>
<evidence type="ECO:0000256" key="3">
    <source>
        <dbReference type="ARBA" id="ARBA00022801"/>
    </source>
</evidence>
<evidence type="ECO:0000313" key="14">
    <source>
        <dbReference type="Proteomes" id="UP001595530"/>
    </source>
</evidence>
<dbReference type="Gene3D" id="1.10.10.160">
    <property type="match status" value="1"/>
</dbReference>
<dbReference type="InterPro" id="IPR014017">
    <property type="entry name" value="DNA_helicase_UvrD-like_C"/>
</dbReference>
<dbReference type="RefSeq" id="WP_390332025.1">
    <property type="nucleotide sequence ID" value="NZ_JBHRTP010000052.1"/>
</dbReference>
<accession>A0ABV7F6T0</accession>
<evidence type="ECO:0000259" key="11">
    <source>
        <dbReference type="PROSITE" id="PS51198"/>
    </source>
</evidence>
<keyword evidence="5 10" id="KW-0067">ATP-binding</keyword>
<dbReference type="InterPro" id="IPR010359">
    <property type="entry name" value="IrrE_HExxH"/>
</dbReference>
<dbReference type="Gene3D" id="3.40.50.300">
    <property type="entry name" value="P-loop containing nucleotide triphosphate hydrolases"/>
    <property type="match status" value="3"/>
</dbReference>
<dbReference type="Pfam" id="PF13361">
    <property type="entry name" value="UvrD_C"/>
    <property type="match status" value="2"/>
</dbReference>
<organism evidence="13 14">
    <name type="scientific">Undibacterium arcticum</name>
    <dbReference type="NCBI Taxonomy" id="1762892"/>
    <lineage>
        <taxon>Bacteria</taxon>
        <taxon>Pseudomonadati</taxon>
        <taxon>Pseudomonadota</taxon>
        <taxon>Betaproteobacteria</taxon>
        <taxon>Burkholderiales</taxon>
        <taxon>Oxalobacteraceae</taxon>
        <taxon>Undibacterium</taxon>
    </lineage>
</organism>
<evidence type="ECO:0000313" key="13">
    <source>
        <dbReference type="EMBL" id="MFC3109487.1"/>
    </source>
</evidence>
<feature type="binding site" evidence="10">
    <location>
        <begin position="214"/>
        <end position="221"/>
    </location>
    <ligand>
        <name>ATP</name>
        <dbReference type="ChEBI" id="CHEBI:30616"/>
    </ligand>
</feature>
<evidence type="ECO:0000256" key="7">
    <source>
        <dbReference type="ARBA" id="ARBA00034617"/>
    </source>
</evidence>
<evidence type="ECO:0000256" key="1">
    <source>
        <dbReference type="ARBA" id="ARBA00009922"/>
    </source>
</evidence>
<dbReference type="InterPro" id="IPR027417">
    <property type="entry name" value="P-loop_NTPase"/>
</dbReference>
<dbReference type="Gene3D" id="1.10.10.2910">
    <property type="match status" value="1"/>
</dbReference>
<dbReference type="Proteomes" id="UP001595530">
    <property type="component" value="Unassembled WGS sequence"/>
</dbReference>
<evidence type="ECO:0000259" key="12">
    <source>
        <dbReference type="PROSITE" id="PS51217"/>
    </source>
</evidence>
<keyword evidence="3 10" id="KW-0378">Hydrolase</keyword>
<dbReference type="SUPFAM" id="SSF52540">
    <property type="entry name" value="P-loop containing nucleoside triphosphate hydrolases"/>
    <property type="match status" value="1"/>
</dbReference>
<dbReference type="InterPro" id="IPR013986">
    <property type="entry name" value="DExx_box_DNA_helicase_dom_sf"/>
</dbReference>
<keyword evidence="2 10" id="KW-0547">Nucleotide-binding</keyword>
<reference evidence="14" key="1">
    <citation type="journal article" date="2019" name="Int. J. Syst. Evol. Microbiol.">
        <title>The Global Catalogue of Microorganisms (GCM) 10K type strain sequencing project: providing services to taxonomists for standard genome sequencing and annotation.</title>
        <authorList>
            <consortium name="The Broad Institute Genomics Platform"/>
            <consortium name="The Broad Institute Genome Sequencing Center for Infectious Disease"/>
            <person name="Wu L."/>
            <person name="Ma J."/>
        </authorList>
    </citation>
    <scope>NUCLEOTIDE SEQUENCE [LARGE SCALE GENOMIC DNA]</scope>
    <source>
        <strain evidence="14">KCTC 42986</strain>
    </source>
</reference>
<feature type="domain" description="UvrD-like helicase C-terminal" evidence="12">
    <location>
        <begin position="493"/>
        <end position="773"/>
    </location>
</feature>
<comment type="catalytic activity">
    <reaction evidence="7">
        <text>Couples ATP hydrolysis with the unwinding of duplex DNA by translocating in the 3'-5' direction.</text>
        <dbReference type="EC" id="5.6.2.4"/>
    </reaction>
</comment>
<dbReference type="CDD" id="cd17932">
    <property type="entry name" value="DEXQc_UvrD"/>
    <property type="match status" value="1"/>
</dbReference>
<comment type="similarity">
    <text evidence="1">Belongs to the helicase family. UvrD subfamily.</text>
</comment>
<evidence type="ECO:0000256" key="10">
    <source>
        <dbReference type="PROSITE-ProRule" id="PRU00560"/>
    </source>
</evidence>
<evidence type="ECO:0000256" key="4">
    <source>
        <dbReference type="ARBA" id="ARBA00022806"/>
    </source>
</evidence>
<keyword evidence="6" id="KW-0413">Isomerase</keyword>
<evidence type="ECO:0000256" key="6">
    <source>
        <dbReference type="ARBA" id="ARBA00023235"/>
    </source>
</evidence>
<dbReference type="InterPro" id="IPR014016">
    <property type="entry name" value="UvrD-like_ATP-bd"/>
</dbReference>
<dbReference type="EMBL" id="JBHRTP010000052">
    <property type="protein sequence ID" value="MFC3109487.1"/>
    <property type="molecule type" value="Genomic_DNA"/>
</dbReference>
<dbReference type="InterPro" id="IPR000212">
    <property type="entry name" value="DNA_helicase_UvrD/REP"/>
</dbReference>
<feature type="domain" description="UvrD-like helicase ATP-binding" evidence="11">
    <location>
        <begin position="193"/>
        <end position="492"/>
    </location>
</feature>
<evidence type="ECO:0000256" key="5">
    <source>
        <dbReference type="ARBA" id="ARBA00022840"/>
    </source>
</evidence>
<comment type="catalytic activity">
    <reaction evidence="9">
        <text>ATP + H2O = ADP + phosphate + H(+)</text>
        <dbReference type="Rhea" id="RHEA:13065"/>
        <dbReference type="ChEBI" id="CHEBI:15377"/>
        <dbReference type="ChEBI" id="CHEBI:15378"/>
        <dbReference type="ChEBI" id="CHEBI:30616"/>
        <dbReference type="ChEBI" id="CHEBI:43474"/>
        <dbReference type="ChEBI" id="CHEBI:456216"/>
        <dbReference type="EC" id="5.6.2.4"/>
    </reaction>
</comment>
<proteinExistence type="inferred from homology"/>
<keyword evidence="4 10" id="KW-0347">Helicase</keyword>
<protein>
    <recommendedName>
        <fullName evidence="8">DNA 3'-5' helicase</fullName>
        <ecNumber evidence="8">5.6.2.4</ecNumber>
    </recommendedName>
</protein>
<dbReference type="EC" id="5.6.2.4" evidence="8"/>